<dbReference type="RefSeq" id="WP_226101007.1">
    <property type="nucleotide sequence ID" value="NZ_CP162411.1"/>
</dbReference>
<name>A0AB39ICY6_9GAMM</name>
<evidence type="ECO:0000256" key="1">
    <source>
        <dbReference type="ARBA" id="ARBA00008668"/>
    </source>
</evidence>
<dbReference type="PROSITE" id="PS01098">
    <property type="entry name" value="LIPASE_GDSL_SER"/>
    <property type="match status" value="1"/>
</dbReference>
<evidence type="ECO:0000256" key="2">
    <source>
        <dbReference type="ARBA" id="ARBA00022729"/>
    </source>
</evidence>
<feature type="region of interest" description="Disordered" evidence="5">
    <location>
        <begin position="359"/>
        <end position="379"/>
    </location>
</feature>
<proteinExistence type="inferred from homology"/>
<evidence type="ECO:0000256" key="4">
    <source>
        <dbReference type="PIRSR" id="PIRSR037375-1"/>
    </source>
</evidence>
<feature type="active site" evidence="4">
    <location>
        <position position="299"/>
    </location>
</feature>
<dbReference type="InterPro" id="IPR017186">
    <property type="entry name" value="Lipase_autotranspt_EstA"/>
</dbReference>
<dbReference type="InterPro" id="IPR008265">
    <property type="entry name" value="Lipase_GDSL_AS"/>
</dbReference>
<dbReference type="AlphaFoldDB" id="A0AB39ICY6"/>
<dbReference type="InterPro" id="IPR051058">
    <property type="entry name" value="GDSL_Est/Lipase"/>
</dbReference>
<feature type="compositionally biased region" description="Polar residues" evidence="5">
    <location>
        <begin position="368"/>
        <end position="379"/>
    </location>
</feature>
<evidence type="ECO:0000313" key="7">
    <source>
        <dbReference type="EMBL" id="XDL13585.1"/>
    </source>
</evidence>
<dbReference type="InterPro" id="IPR036709">
    <property type="entry name" value="Autotransporte_beta_dom_sf"/>
</dbReference>
<dbReference type="InterPro" id="IPR001087">
    <property type="entry name" value="GDSL"/>
</dbReference>
<feature type="active site" description="Nucleophile" evidence="4">
    <location>
        <position position="63"/>
    </location>
</feature>
<feature type="active site" evidence="4">
    <location>
        <position position="302"/>
    </location>
</feature>
<evidence type="ECO:0000256" key="5">
    <source>
        <dbReference type="SAM" id="MobiDB-lite"/>
    </source>
</evidence>
<evidence type="ECO:0000259" key="6">
    <source>
        <dbReference type="PROSITE" id="PS51208"/>
    </source>
</evidence>
<feature type="domain" description="Autotransporter" evidence="6">
    <location>
        <begin position="349"/>
        <end position="628"/>
    </location>
</feature>
<dbReference type="Pfam" id="PF00657">
    <property type="entry name" value="Lipase_GDSL"/>
    <property type="match status" value="1"/>
</dbReference>
<dbReference type="PANTHER" id="PTHR45648">
    <property type="entry name" value="GDSL LIPASE/ACYLHYDROLASE FAMILY PROTEIN (AFU_ORTHOLOGUE AFUA_4G14700)"/>
    <property type="match status" value="1"/>
</dbReference>
<dbReference type="InterPro" id="IPR005546">
    <property type="entry name" value="Autotransporte_beta"/>
</dbReference>
<dbReference type="Pfam" id="PF03797">
    <property type="entry name" value="Autotransporter"/>
    <property type="match status" value="1"/>
</dbReference>
<dbReference type="SUPFAM" id="SSF103515">
    <property type="entry name" value="Autotransporter"/>
    <property type="match status" value="1"/>
</dbReference>
<dbReference type="PIRSF" id="PIRSF037375">
    <property type="entry name" value="Autotrns_EstA"/>
    <property type="match status" value="1"/>
</dbReference>
<dbReference type="SMART" id="SM00869">
    <property type="entry name" value="Autotransporter"/>
    <property type="match status" value="1"/>
</dbReference>
<dbReference type="InterPro" id="IPR036514">
    <property type="entry name" value="SGNH_hydro_sf"/>
</dbReference>
<accession>A0AB39ICY6</accession>
<protein>
    <submittedName>
        <fullName evidence="7">Autotransporter domain-containing protein</fullName>
    </submittedName>
</protein>
<dbReference type="Gene3D" id="2.40.128.130">
    <property type="entry name" value="Autotransporter beta-domain"/>
    <property type="match status" value="1"/>
</dbReference>
<dbReference type="EMBL" id="CP162411">
    <property type="protein sequence ID" value="XDL13585.1"/>
    <property type="molecule type" value="Genomic_DNA"/>
</dbReference>
<dbReference type="GO" id="GO:0006629">
    <property type="term" value="P:lipid metabolic process"/>
    <property type="evidence" value="ECO:0007669"/>
    <property type="project" value="InterPro"/>
</dbReference>
<comment type="similarity">
    <text evidence="1">Belongs to the 'GDSL' lipolytic enzyme family.</text>
</comment>
<evidence type="ECO:0000256" key="3">
    <source>
        <dbReference type="ARBA" id="ARBA00022801"/>
    </source>
</evidence>
<keyword evidence="3" id="KW-0378">Hydrolase</keyword>
<keyword evidence="2" id="KW-0732">Signal</keyword>
<reference evidence="7" key="1">
    <citation type="submission" date="2024-07" db="EMBL/GenBank/DDBJ databases">
        <authorList>
            <person name="Pedron J."/>
        </authorList>
    </citation>
    <scope>NUCLEOTIDE SEQUENCE</scope>
    <source>
        <strain evidence="7">A642-S2-A17</strain>
    </source>
</reference>
<organism evidence="7">
    <name type="scientific">Dickeya oryzae</name>
    <dbReference type="NCBI Taxonomy" id="1240404"/>
    <lineage>
        <taxon>Bacteria</taxon>
        <taxon>Pseudomonadati</taxon>
        <taxon>Pseudomonadota</taxon>
        <taxon>Gammaproteobacteria</taxon>
        <taxon>Enterobacterales</taxon>
        <taxon>Pectobacteriaceae</taxon>
        <taxon>Dickeya</taxon>
    </lineage>
</organism>
<dbReference type="Gene3D" id="3.40.50.1110">
    <property type="entry name" value="SGNH hydrolase"/>
    <property type="match status" value="1"/>
</dbReference>
<dbReference type="CDD" id="cd01847">
    <property type="entry name" value="Triacylglycerol_lipase_like"/>
    <property type="match status" value="1"/>
</dbReference>
<gene>
    <name evidence="7" type="ORF">LF923_0015455</name>
</gene>
<dbReference type="PANTHER" id="PTHR45648:SF22">
    <property type="entry name" value="GDSL LIPASE_ACYLHYDROLASE FAMILY PROTEIN (AFU_ORTHOLOGUE AFUA_4G14700)"/>
    <property type="match status" value="1"/>
</dbReference>
<sequence length="629" mass="67566">MSITYMSLYRKAFNTYYVANAIAHGYPWSVIRRGIIPLLALLLVYTLAVEAEPFNSVVVFGDSLSDAGNLSQALGLGVSRFTTNPGENTVMYVADGLGLSATDSTSGGNNYAWGGAGILNNYSLGVFFSPTIQSQVDSYLKNNRASASTLYQMWGGSNDIYAIYESAPSTATSEIIPVANAELSLLNNLYEAGGRYVVVYNLPNLGATPDGVSHNLQNKYREVVNQYNQTLNAGLATLSQRGLNIIPVNTYAILAEIMANPSAYGIINTSSGACNALSSLICEPGDYASGTENTYLFADTVHPTTGGYKMLASIVLSEIAAPGKISLLSKGPLAATASQYRLLHNEILADTNASDTRVFVSGDDNHAGSRSTSPSSTGNNRFISLGGDMKWGENLNTGVVVTQSHQRTNGDDAGYTLYDSSLALYGVYHQDHAWLSAFANTGRSSFDNAYRTLHIGPANRRESGSVDGYHVGGGINGGWWFNLGHVKTGPFARLERQFVKVDGYSERGDDSSAMWFSSQHRQSLVSSLGWRVQALWNLSGLGISPFADVAWNHDYMTHPPQITAGLNTMNGAFTMPGAASEKNWGTANAGIAVDITPQWHTWLQYSSQFGGNTRKEDYGVSAGLAYAFK</sequence>
<dbReference type="GO" id="GO:0016298">
    <property type="term" value="F:lipase activity"/>
    <property type="evidence" value="ECO:0007669"/>
    <property type="project" value="InterPro"/>
</dbReference>
<dbReference type="SUPFAM" id="SSF52266">
    <property type="entry name" value="SGNH hydrolase"/>
    <property type="match status" value="1"/>
</dbReference>
<dbReference type="PROSITE" id="PS51208">
    <property type="entry name" value="AUTOTRANSPORTER"/>
    <property type="match status" value="1"/>
</dbReference>